<evidence type="ECO:0000313" key="1">
    <source>
        <dbReference type="EMBL" id="XDO02052.1"/>
    </source>
</evidence>
<organism evidence="1">
    <name type="scientific">Florenciella sp. virus SA2</name>
    <dbReference type="NCBI Taxonomy" id="3240092"/>
    <lineage>
        <taxon>Viruses</taxon>
    </lineage>
</organism>
<sequence length="332" mass="39180">MDLEKEWAQFMQSDNEFDHKDNKEKIDITGPIPKATPLNISTKSKIIYLNKTFNLDDIFWKLKIIDYDDEKEGIIKKQIKFNFTSQENVNEFEKKIANEECVKIKIINQINNPTGRVKFKDVRKIDIGLSKKNVIKPNKQSKSAFYNCFVIVYRKFYEGEYKEFHMKLFNSGKVEIPGIKSEHMLDTVIKCLINILQPFCENTLMELKDKQEIVLVNSNFNCNYYLNREILVNILKEKYNIKCSMDSCSYPGIQCKYKIDKGQEVSFMIFRTGSILIVGKCSDTTLNEIYDFLVKMFESEYYNICEKQSDLELIEKQKPKKMKNKKKLTIYI</sequence>
<protein>
    <submittedName>
        <fullName evidence="1">Tata-Box Binding Protein</fullName>
    </submittedName>
</protein>
<dbReference type="InterPro" id="IPR012295">
    <property type="entry name" value="TBP_dom_sf"/>
</dbReference>
<proteinExistence type="predicted"/>
<accession>A0AB39JBM9</accession>
<reference evidence="1" key="1">
    <citation type="submission" date="2024-03" db="EMBL/GenBank/DDBJ databases">
        <title>Eukaryotic viruses encode the ribosomal protein eL40.</title>
        <authorList>
            <person name="Thomy J."/>
            <person name="Schvarcz C.R."/>
            <person name="McBeain K.A."/>
            <person name="Edwards K.F."/>
            <person name="Steward G.F."/>
        </authorList>
    </citation>
    <scope>NUCLEOTIDE SEQUENCE</scope>
    <source>
        <strain evidence="1">FloV-SA2</strain>
    </source>
</reference>
<name>A0AB39JBM9_9VIRU</name>
<dbReference type="Gene3D" id="3.30.310.10">
    <property type="entry name" value="TATA-Binding Protein"/>
    <property type="match status" value="1"/>
</dbReference>
<gene>
    <name evidence="1" type="ORF">FloV-SA2_00233</name>
</gene>
<dbReference type="EMBL" id="PP542043">
    <property type="protein sequence ID" value="XDO02052.1"/>
    <property type="molecule type" value="Genomic_DNA"/>
</dbReference>